<dbReference type="Proteomes" id="UP000008076">
    <property type="component" value="Unassembled WGS sequence"/>
</dbReference>
<accession>B0ECE7</accession>
<organism evidence="3">
    <name type="scientific">Entamoeba dispar (strain ATCC PRA-260 / SAW760)</name>
    <dbReference type="NCBI Taxonomy" id="370354"/>
    <lineage>
        <taxon>Eukaryota</taxon>
        <taxon>Amoebozoa</taxon>
        <taxon>Evosea</taxon>
        <taxon>Archamoebae</taxon>
        <taxon>Mastigamoebida</taxon>
        <taxon>Entamoebidae</taxon>
        <taxon>Entamoeba</taxon>
    </lineage>
</organism>
<feature type="transmembrane region" description="Helical" evidence="1">
    <location>
        <begin position="74"/>
        <end position="96"/>
    </location>
</feature>
<feature type="transmembrane region" description="Helical" evidence="1">
    <location>
        <begin position="102"/>
        <end position="120"/>
    </location>
</feature>
<dbReference type="VEuPathDB" id="AmoebaDB:EDI_007460"/>
<name>B0ECE7_ENTDS</name>
<dbReference type="GeneID" id="5880952"/>
<dbReference type="RefSeq" id="XP_001735977.1">
    <property type="nucleotide sequence ID" value="XM_001735925.1"/>
</dbReference>
<keyword evidence="3" id="KW-1185">Reference proteome</keyword>
<evidence type="ECO:0000256" key="1">
    <source>
        <dbReference type="SAM" id="Phobius"/>
    </source>
</evidence>
<dbReference type="OrthoDB" id="28746at2759"/>
<feature type="transmembrane region" description="Helical" evidence="1">
    <location>
        <begin position="150"/>
        <end position="168"/>
    </location>
</feature>
<feature type="transmembrane region" description="Helical" evidence="1">
    <location>
        <begin position="205"/>
        <end position="230"/>
    </location>
</feature>
<feature type="transmembrane region" description="Helical" evidence="1">
    <location>
        <begin position="175"/>
        <end position="193"/>
    </location>
</feature>
<feature type="transmembrane region" description="Helical" evidence="1">
    <location>
        <begin position="127"/>
        <end position="144"/>
    </location>
</feature>
<evidence type="ECO:0000313" key="2">
    <source>
        <dbReference type="EMBL" id="EDR27790.1"/>
    </source>
</evidence>
<dbReference type="KEGG" id="edi:EDI_007460"/>
<protein>
    <submittedName>
        <fullName evidence="2">Uncharacterized protein</fullName>
    </submittedName>
</protein>
<keyword evidence="1" id="KW-0472">Membrane</keyword>
<evidence type="ECO:0000313" key="3">
    <source>
        <dbReference type="Proteomes" id="UP000008076"/>
    </source>
</evidence>
<keyword evidence="1" id="KW-0812">Transmembrane</keyword>
<gene>
    <name evidence="2" type="ORF">EDI_007460</name>
</gene>
<dbReference type="EMBL" id="DS548729">
    <property type="protein sequence ID" value="EDR27790.1"/>
    <property type="molecule type" value="Genomic_DNA"/>
</dbReference>
<reference evidence="3" key="1">
    <citation type="submission" date="2007-12" db="EMBL/GenBank/DDBJ databases">
        <title>Annotation of Entamoeba dispar SAW760.</title>
        <authorList>
            <person name="Lorenzi H."/>
            <person name="Inman J."/>
            <person name="Schobel S."/>
            <person name="Amedeo P."/>
            <person name="Caler E."/>
        </authorList>
    </citation>
    <scope>NUCLEOTIDE SEQUENCE [LARGE SCALE GENOMIC DNA]</scope>
    <source>
        <strain evidence="3">ATCC PRA-260 / SAW760</strain>
    </source>
</reference>
<dbReference type="AlphaFoldDB" id="B0ECE7"/>
<keyword evidence="1" id="KW-1133">Transmembrane helix</keyword>
<sequence length="241" mass="28013">MEGKNGISMLLEQFGYVQNFSFDNVTFPEGVLQYIMILSSFSWFCVCIAEFFVLIIVSLFYLKDSKYFKRVFAASIYIGLSGLSSFFGCCASIFVYPSGSSAYYSFHTICIFILFIALVYRHTITLNWNLSLVIFVWIFYFFLIRNWLSLRILIPIVLYLVVSHFYLLKYHFLNSMKFIIGGEIIILFAFGILDIKQQLDACILFIILAISEIASFVSISDIAFMIYDYGRYIQKDNKKKN</sequence>
<proteinExistence type="predicted"/>
<dbReference type="OMA" id="FISCEQF"/>
<feature type="transmembrane region" description="Helical" evidence="1">
    <location>
        <begin position="34"/>
        <end position="62"/>
    </location>
</feature>
<dbReference type="eggNOG" id="ENOG502RD2Y">
    <property type="taxonomic scope" value="Eukaryota"/>
</dbReference>